<dbReference type="PANTHER" id="PTHR14225:SF0">
    <property type="entry name" value="APOLIPOPROTEIN C-III"/>
    <property type="match status" value="1"/>
</dbReference>
<evidence type="ECO:0000256" key="14">
    <source>
        <dbReference type="SAM" id="SignalP"/>
    </source>
</evidence>
<dbReference type="GO" id="GO:0034361">
    <property type="term" value="C:very-low-density lipoprotein particle"/>
    <property type="evidence" value="ECO:0007669"/>
    <property type="project" value="UniProtKB-KW"/>
</dbReference>
<evidence type="ECO:0000256" key="4">
    <source>
        <dbReference type="ARBA" id="ARBA00022448"/>
    </source>
</evidence>
<dbReference type="Pfam" id="PF05778">
    <property type="entry name" value="Apo-CIII"/>
    <property type="match status" value="1"/>
</dbReference>
<keyword evidence="10" id="KW-0443">Lipid metabolism</keyword>
<dbReference type="PANTHER" id="PTHR14225">
    <property type="entry name" value="APOLIPOPROTEIN C-III"/>
    <property type="match status" value="1"/>
</dbReference>
<evidence type="ECO:0000256" key="11">
    <source>
        <dbReference type="ARBA" id="ARBA00023313"/>
    </source>
</evidence>
<dbReference type="InterPro" id="IPR038195">
    <property type="entry name" value="Apo_CIII_sf"/>
</dbReference>
<evidence type="ECO:0000256" key="2">
    <source>
        <dbReference type="ARBA" id="ARBA00011008"/>
    </source>
</evidence>
<keyword evidence="8" id="KW-0442">Lipid degradation</keyword>
<reference evidence="15 16" key="1">
    <citation type="submission" date="2019-09" db="EMBL/GenBank/DDBJ databases">
        <title>Bird 10,000 Genomes (B10K) Project - Family phase.</title>
        <authorList>
            <person name="Zhang G."/>
        </authorList>
    </citation>
    <scope>NUCLEOTIDE SEQUENCE [LARGE SCALE GENOMIC DNA]</scope>
    <source>
        <strain evidence="15">B10K-DU-027-49</strain>
        <tissue evidence="15">Muscle</tissue>
    </source>
</reference>
<evidence type="ECO:0000256" key="6">
    <source>
        <dbReference type="ARBA" id="ARBA00022525"/>
    </source>
</evidence>
<keyword evidence="7 14" id="KW-0732">Signal</keyword>
<dbReference type="GO" id="GO:0042157">
    <property type="term" value="P:lipoprotein metabolic process"/>
    <property type="evidence" value="ECO:0007669"/>
    <property type="project" value="InterPro"/>
</dbReference>
<comment type="caution">
    <text evidence="15">The sequence shown here is derived from an EMBL/GenBank/DDBJ whole genome shotgun (WGS) entry which is preliminary data.</text>
</comment>
<keyword evidence="16" id="KW-1185">Reference proteome</keyword>
<keyword evidence="4" id="KW-0813">Transport</keyword>
<comment type="similarity">
    <text evidence="2">Belongs to the apolipoprotein C3 family.</text>
</comment>
<dbReference type="GO" id="GO:0042627">
    <property type="term" value="C:chylomicron"/>
    <property type="evidence" value="ECO:0007669"/>
    <property type="project" value="UniProtKB-KW"/>
</dbReference>
<evidence type="ECO:0000256" key="13">
    <source>
        <dbReference type="ARBA" id="ARBA00045699"/>
    </source>
</evidence>
<evidence type="ECO:0000256" key="3">
    <source>
        <dbReference type="ARBA" id="ARBA00015570"/>
    </source>
</evidence>
<evidence type="ECO:0000313" key="16">
    <source>
        <dbReference type="Proteomes" id="UP000522270"/>
    </source>
</evidence>
<dbReference type="GO" id="GO:0016042">
    <property type="term" value="P:lipid catabolic process"/>
    <property type="evidence" value="ECO:0007669"/>
    <property type="project" value="UniProtKB-KW"/>
</dbReference>
<keyword evidence="9" id="KW-0445">Lipid transport</keyword>
<gene>
    <name evidence="15" type="primary">Apoc3</name>
    <name evidence="15" type="ORF">PTEBUR_R14914</name>
</gene>
<feature type="signal peptide" evidence="14">
    <location>
        <begin position="1"/>
        <end position="21"/>
    </location>
</feature>
<organism evidence="15 16">
    <name type="scientific">Pterocles burchelli</name>
    <dbReference type="NCBI Taxonomy" id="2585816"/>
    <lineage>
        <taxon>Eukaryota</taxon>
        <taxon>Metazoa</taxon>
        <taxon>Chordata</taxon>
        <taxon>Craniata</taxon>
        <taxon>Vertebrata</taxon>
        <taxon>Euteleostomi</taxon>
        <taxon>Archelosauria</taxon>
        <taxon>Archosauria</taxon>
        <taxon>Dinosauria</taxon>
        <taxon>Saurischia</taxon>
        <taxon>Theropoda</taxon>
        <taxon>Coelurosauria</taxon>
        <taxon>Aves</taxon>
        <taxon>Neognathae</taxon>
        <taxon>Neoaves</taxon>
        <taxon>Columbimorphae</taxon>
        <taxon>Pterocliformes</taxon>
        <taxon>Pteroclidae</taxon>
        <taxon>Pterocles</taxon>
    </lineage>
</organism>
<dbReference type="OrthoDB" id="9049572at2759"/>
<evidence type="ECO:0000256" key="1">
    <source>
        <dbReference type="ARBA" id="ARBA00004613"/>
    </source>
</evidence>
<feature type="non-terminal residue" evidence="15">
    <location>
        <position position="1"/>
    </location>
</feature>
<comment type="function">
    <text evidence="13">Component of triglyceride-rich very low density lipoproteins (VLDL) and high density lipoproteins (HDL) in plasma. Plays a multifaceted role in triglyceride homeostasis. Intracellularly, promotes hepatic very low density lipoprotein 1 (VLDL1) assembly and secretion; extracellularly, attenuates hydrolysis and clearance of triglyceride-rich lipoproteins (TRLs). Impairs the lipolysis of TRLs by inhibiting lipoprotein lipase and the hepatic uptake of TRLs by remnant receptors. Formed of several curved helices connected via semiflexible hinges, so that it can wrap tightly around the curved micelle surface and easily adapt to the different diameters of its natural binding partners.</text>
</comment>
<protein>
    <recommendedName>
        <fullName evidence="3">Apolipoprotein C-III</fullName>
    </recommendedName>
    <alternativeName>
        <fullName evidence="12">Apolipoprotein C3</fullName>
    </alternativeName>
</protein>
<evidence type="ECO:0000256" key="12">
    <source>
        <dbReference type="ARBA" id="ARBA00031173"/>
    </source>
</evidence>
<dbReference type="GO" id="GO:0008289">
    <property type="term" value="F:lipid binding"/>
    <property type="evidence" value="ECO:0007669"/>
    <property type="project" value="InterPro"/>
</dbReference>
<dbReference type="Gene3D" id="6.10.90.10">
    <property type="entry name" value="Apolipoprotein CIII"/>
    <property type="match status" value="1"/>
</dbReference>
<dbReference type="AlphaFoldDB" id="A0A7K5YMR4"/>
<keyword evidence="11" id="KW-0850">VLDL</keyword>
<accession>A0A7K5YMR4</accession>
<dbReference type="InterPro" id="IPR008403">
    <property type="entry name" value="Apo-CIII"/>
</dbReference>
<feature type="chain" id="PRO_5029824547" description="Apolipoprotein C-III" evidence="14">
    <location>
        <begin position="22"/>
        <end position="93"/>
    </location>
</feature>
<keyword evidence="6" id="KW-0964">Secreted</keyword>
<keyword evidence="5" id="KW-0162">Chylomicron</keyword>
<sequence>MKPSLLLLLGCTAILAAHARADTPREPEALVKKVQEYAQKVSAVAKSAIGTVQDSEAMQQARRWLSDNTEMMKERLAWLKERLDELWKQAHPA</sequence>
<dbReference type="GO" id="GO:0006869">
    <property type="term" value="P:lipid transport"/>
    <property type="evidence" value="ECO:0007669"/>
    <property type="project" value="UniProtKB-KW"/>
</dbReference>
<evidence type="ECO:0000256" key="10">
    <source>
        <dbReference type="ARBA" id="ARBA00023098"/>
    </source>
</evidence>
<proteinExistence type="inferred from homology"/>
<feature type="non-terminal residue" evidence="15">
    <location>
        <position position="93"/>
    </location>
</feature>
<evidence type="ECO:0000256" key="8">
    <source>
        <dbReference type="ARBA" id="ARBA00022963"/>
    </source>
</evidence>
<dbReference type="EMBL" id="VYZE01000382">
    <property type="protein sequence ID" value="NWU66688.1"/>
    <property type="molecule type" value="Genomic_DNA"/>
</dbReference>
<evidence type="ECO:0000256" key="9">
    <source>
        <dbReference type="ARBA" id="ARBA00023055"/>
    </source>
</evidence>
<evidence type="ECO:0000256" key="7">
    <source>
        <dbReference type="ARBA" id="ARBA00022729"/>
    </source>
</evidence>
<name>A0A7K5YMR4_9AVES</name>
<evidence type="ECO:0000313" key="15">
    <source>
        <dbReference type="EMBL" id="NWU66688.1"/>
    </source>
</evidence>
<dbReference type="Proteomes" id="UP000522270">
    <property type="component" value="Unassembled WGS sequence"/>
</dbReference>
<evidence type="ECO:0000256" key="5">
    <source>
        <dbReference type="ARBA" id="ARBA00022513"/>
    </source>
</evidence>
<comment type="subcellular location">
    <subcellularLocation>
        <location evidence="1">Secreted</location>
    </subcellularLocation>
</comment>